<accession>A0A0A0LJD0</accession>
<dbReference type="AlphaFoldDB" id="A0A0A0LJD0"/>
<name>A0A0A0LJD0_CUCSA</name>
<keyword evidence="2" id="KW-1185">Reference proteome</keyword>
<organism evidence="1 2">
    <name type="scientific">Cucumis sativus</name>
    <name type="common">Cucumber</name>
    <dbReference type="NCBI Taxonomy" id="3659"/>
    <lineage>
        <taxon>Eukaryota</taxon>
        <taxon>Viridiplantae</taxon>
        <taxon>Streptophyta</taxon>
        <taxon>Embryophyta</taxon>
        <taxon>Tracheophyta</taxon>
        <taxon>Spermatophyta</taxon>
        <taxon>Magnoliopsida</taxon>
        <taxon>eudicotyledons</taxon>
        <taxon>Gunneridae</taxon>
        <taxon>Pentapetalae</taxon>
        <taxon>rosids</taxon>
        <taxon>fabids</taxon>
        <taxon>Cucurbitales</taxon>
        <taxon>Cucurbitaceae</taxon>
        <taxon>Benincaseae</taxon>
        <taxon>Cucumis</taxon>
    </lineage>
</organism>
<gene>
    <name evidence="1" type="ORF">Csa_2G061610</name>
</gene>
<evidence type="ECO:0000313" key="1">
    <source>
        <dbReference type="EMBL" id="KGN61184.1"/>
    </source>
</evidence>
<dbReference type="Proteomes" id="UP000029981">
    <property type="component" value="Chromosome 2"/>
</dbReference>
<dbReference type="Gramene" id="KGN61184">
    <property type="protein sequence ID" value="KGN61184"/>
    <property type="gene ID" value="Csa_2G061610"/>
</dbReference>
<sequence>MKPMTEKERCFRFGIQRRHSKYGKVDENKEIRFGEGTKDLEKGEGLRGGRRITRGRKEWEGEC</sequence>
<dbReference type="EMBL" id="CM002923">
    <property type="protein sequence ID" value="KGN61184.1"/>
    <property type="molecule type" value="Genomic_DNA"/>
</dbReference>
<reference evidence="1 2" key="2">
    <citation type="journal article" date="2009" name="PLoS ONE">
        <title>An integrated genetic and cytogenetic map of the cucumber genome.</title>
        <authorList>
            <person name="Ren Y."/>
            <person name="Zhang Z."/>
            <person name="Liu J."/>
            <person name="Staub J.E."/>
            <person name="Han Y."/>
            <person name="Cheng Z."/>
            <person name="Li X."/>
            <person name="Lu J."/>
            <person name="Miao H."/>
            <person name="Kang H."/>
            <person name="Xie B."/>
            <person name="Gu X."/>
            <person name="Wang X."/>
            <person name="Du Y."/>
            <person name="Jin W."/>
            <person name="Huang S."/>
        </authorList>
    </citation>
    <scope>NUCLEOTIDE SEQUENCE [LARGE SCALE GENOMIC DNA]</scope>
    <source>
        <strain evidence="2">cv. 9930</strain>
    </source>
</reference>
<reference evidence="1 2" key="1">
    <citation type="journal article" date="2009" name="Nat. Genet.">
        <title>The genome of the cucumber, Cucumis sativus L.</title>
        <authorList>
            <person name="Huang S."/>
            <person name="Li R."/>
            <person name="Zhang Z."/>
            <person name="Li L."/>
            <person name="Gu X."/>
            <person name="Fan W."/>
            <person name="Lucas W.J."/>
            <person name="Wang X."/>
            <person name="Xie B."/>
            <person name="Ni P."/>
            <person name="Ren Y."/>
            <person name="Zhu H."/>
            <person name="Li J."/>
            <person name="Lin K."/>
            <person name="Jin W."/>
            <person name="Fei Z."/>
            <person name="Li G."/>
            <person name="Staub J."/>
            <person name="Kilian A."/>
            <person name="van der Vossen E.A."/>
            <person name="Wu Y."/>
            <person name="Guo J."/>
            <person name="He J."/>
            <person name="Jia Z."/>
            <person name="Ren Y."/>
            <person name="Tian G."/>
            <person name="Lu Y."/>
            <person name="Ruan J."/>
            <person name="Qian W."/>
            <person name="Wang M."/>
            <person name="Huang Q."/>
            <person name="Li B."/>
            <person name="Xuan Z."/>
            <person name="Cao J."/>
            <person name="Asan"/>
            <person name="Wu Z."/>
            <person name="Zhang J."/>
            <person name="Cai Q."/>
            <person name="Bai Y."/>
            <person name="Zhao B."/>
            <person name="Han Y."/>
            <person name="Li Y."/>
            <person name="Li X."/>
            <person name="Wang S."/>
            <person name="Shi Q."/>
            <person name="Liu S."/>
            <person name="Cho W.K."/>
            <person name="Kim J.Y."/>
            <person name="Xu Y."/>
            <person name="Heller-Uszynska K."/>
            <person name="Miao H."/>
            <person name="Cheng Z."/>
            <person name="Zhang S."/>
            <person name="Wu J."/>
            <person name="Yang Y."/>
            <person name="Kang H."/>
            <person name="Li M."/>
            <person name="Liang H."/>
            <person name="Ren X."/>
            <person name="Shi Z."/>
            <person name="Wen M."/>
            <person name="Jian M."/>
            <person name="Yang H."/>
            <person name="Zhang G."/>
            <person name="Yang Z."/>
            <person name="Chen R."/>
            <person name="Liu S."/>
            <person name="Li J."/>
            <person name="Ma L."/>
            <person name="Liu H."/>
            <person name="Zhou Y."/>
            <person name="Zhao J."/>
            <person name="Fang X."/>
            <person name="Li G."/>
            <person name="Fang L."/>
            <person name="Li Y."/>
            <person name="Liu D."/>
            <person name="Zheng H."/>
            <person name="Zhang Y."/>
            <person name="Qin N."/>
            <person name="Li Z."/>
            <person name="Yang G."/>
            <person name="Yang S."/>
            <person name="Bolund L."/>
            <person name="Kristiansen K."/>
            <person name="Zheng H."/>
            <person name="Li S."/>
            <person name="Zhang X."/>
            <person name="Yang H."/>
            <person name="Wang J."/>
            <person name="Sun R."/>
            <person name="Zhang B."/>
            <person name="Jiang S."/>
            <person name="Wang J."/>
            <person name="Du Y."/>
            <person name="Li S."/>
        </authorList>
    </citation>
    <scope>NUCLEOTIDE SEQUENCE [LARGE SCALE GENOMIC DNA]</scope>
    <source>
        <strain evidence="2">cv. 9930</strain>
    </source>
</reference>
<protein>
    <submittedName>
        <fullName evidence="1">Uncharacterized protein</fullName>
    </submittedName>
</protein>
<reference evidence="1 2" key="4">
    <citation type="journal article" date="2011" name="BMC Genomics">
        <title>RNA-Seq improves annotation of protein-coding genes in the cucumber genome.</title>
        <authorList>
            <person name="Li Z."/>
            <person name="Zhang Z."/>
            <person name="Yan P."/>
            <person name="Huang S."/>
            <person name="Fei Z."/>
            <person name="Lin K."/>
        </authorList>
    </citation>
    <scope>NUCLEOTIDE SEQUENCE [LARGE SCALE GENOMIC DNA]</scope>
    <source>
        <strain evidence="2">cv. 9930</strain>
    </source>
</reference>
<reference evidence="1 2" key="3">
    <citation type="journal article" date="2010" name="BMC Genomics">
        <title>Transcriptome sequencing and comparative analysis of cucumber flowers with different sex types.</title>
        <authorList>
            <person name="Guo S."/>
            <person name="Zheng Y."/>
            <person name="Joung J.G."/>
            <person name="Liu S."/>
            <person name="Zhang Z."/>
            <person name="Crasta O.R."/>
            <person name="Sobral B.W."/>
            <person name="Xu Y."/>
            <person name="Huang S."/>
            <person name="Fei Z."/>
        </authorList>
    </citation>
    <scope>NUCLEOTIDE SEQUENCE [LARGE SCALE GENOMIC DNA]</scope>
    <source>
        <strain evidence="2">cv. 9930</strain>
    </source>
</reference>
<proteinExistence type="predicted"/>
<evidence type="ECO:0000313" key="2">
    <source>
        <dbReference type="Proteomes" id="UP000029981"/>
    </source>
</evidence>